<dbReference type="GeneID" id="63738733"/>
<dbReference type="HOGENOM" id="CLU_990728_0_0_1"/>
<dbReference type="OrthoDB" id="4938577at2759"/>
<protein>
    <submittedName>
        <fullName evidence="2">Uncharacterized protein</fullName>
    </submittedName>
</protein>
<dbReference type="AlphaFoldDB" id="A0A0B2WWA8"/>
<keyword evidence="3" id="KW-1185">Reference proteome</keyword>
<proteinExistence type="predicted"/>
<feature type="region of interest" description="Disordered" evidence="1">
    <location>
        <begin position="1"/>
        <end position="33"/>
    </location>
</feature>
<evidence type="ECO:0000313" key="2">
    <source>
        <dbReference type="EMBL" id="KHN97889.1"/>
    </source>
</evidence>
<dbReference type="RefSeq" id="XP_040678955.1">
    <property type="nucleotide sequence ID" value="XM_040823076.1"/>
</dbReference>
<sequence length="281" mass="31135">MSFHVPRRHVVDPALPAGPKELPPQIPPKSRHRARAYTAPEAEAIKERVASALIEVDILQRKINDVVARQSIYINSRPSTAHSMMIQQIHDLEPMPLIPALPPAAPSFSQRLNADIKRPLTAPIKASANAIPCHEKTTPEDSLMATVKQNQAVSPPLSRVLRPPLRKKKSFSHVSAWLFSDHDQGKPRDFDVVTNRPKPVKNRGGFYQIVSAHGTVGQRSCESINSISTWQSRDEEDTTPSMSSSESTPMSKQEEKSKTDRRATFGKDDARIGKPPVGVEM</sequence>
<organism evidence="2 3">
    <name type="scientific">Metarhizium album (strain ARSEF 1941)</name>
    <dbReference type="NCBI Taxonomy" id="1081103"/>
    <lineage>
        <taxon>Eukaryota</taxon>
        <taxon>Fungi</taxon>
        <taxon>Dikarya</taxon>
        <taxon>Ascomycota</taxon>
        <taxon>Pezizomycotina</taxon>
        <taxon>Sordariomycetes</taxon>
        <taxon>Hypocreomycetidae</taxon>
        <taxon>Hypocreales</taxon>
        <taxon>Clavicipitaceae</taxon>
        <taxon>Metarhizium</taxon>
    </lineage>
</organism>
<dbReference type="EMBL" id="AZHE01000009">
    <property type="protein sequence ID" value="KHN97889.1"/>
    <property type="molecule type" value="Genomic_DNA"/>
</dbReference>
<comment type="caution">
    <text evidence="2">The sequence shown here is derived from an EMBL/GenBank/DDBJ whole genome shotgun (WGS) entry which is preliminary data.</text>
</comment>
<gene>
    <name evidence="2" type="ORF">MAM_04278</name>
</gene>
<name>A0A0B2WWA8_METAS</name>
<evidence type="ECO:0000256" key="1">
    <source>
        <dbReference type="SAM" id="MobiDB-lite"/>
    </source>
</evidence>
<feature type="compositionally biased region" description="Low complexity" evidence="1">
    <location>
        <begin position="239"/>
        <end position="251"/>
    </location>
</feature>
<feature type="compositionally biased region" description="Basic and acidic residues" evidence="1">
    <location>
        <begin position="252"/>
        <end position="272"/>
    </location>
</feature>
<dbReference type="STRING" id="1081103.A0A0B2WWA8"/>
<evidence type="ECO:0000313" key="3">
    <source>
        <dbReference type="Proteomes" id="UP000030816"/>
    </source>
</evidence>
<accession>A0A0B2WWA8</accession>
<dbReference type="Proteomes" id="UP000030816">
    <property type="component" value="Unassembled WGS sequence"/>
</dbReference>
<reference evidence="2 3" key="1">
    <citation type="journal article" date="2014" name="Proc. Natl. Acad. Sci. U.S.A.">
        <title>Trajectory and genomic determinants of fungal-pathogen speciation and host adaptation.</title>
        <authorList>
            <person name="Hu X."/>
            <person name="Xiao G."/>
            <person name="Zheng P."/>
            <person name="Shang Y."/>
            <person name="Su Y."/>
            <person name="Zhang X."/>
            <person name="Liu X."/>
            <person name="Zhan S."/>
            <person name="St Leger R.J."/>
            <person name="Wang C."/>
        </authorList>
    </citation>
    <scope>NUCLEOTIDE SEQUENCE [LARGE SCALE GENOMIC DNA]</scope>
    <source>
        <strain evidence="2 3">ARSEF 1941</strain>
    </source>
</reference>
<feature type="region of interest" description="Disordered" evidence="1">
    <location>
        <begin position="227"/>
        <end position="281"/>
    </location>
</feature>